<dbReference type="PRINTS" id="PR01415">
    <property type="entry name" value="ANKYRIN"/>
</dbReference>
<feature type="repeat" description="ANK" evidence="8">
    <location>
        <begin position="110"/>
        <end position="142"/>
    </location>
</feature>
<keyword evidence="5" id="KW-0800">Toxin</keyword>
<evidence type="ECO:0000256" key="3">
    <source>
        <dbReference type="ARBA" id="ARBA00022537"/>
    </source>
</evidence>
<name>A0A9Q0RT59_BLOTA</name>
<evidence type="ECO:0000256" key="8">
    <source>
        <dbReference type="PROSITE-ProRule" id="PRU00023"/>
    </source>
</evidence>
<proteinExistence type="predicted"/>
<keyword evidence="6 8" id="KW-0040">ANK repeat</keyword>
<dbReference type="PROSITE" id="PS50088">
    <property type="entry name" value="ANK_REPEAT"/>
    <property type="match status" value="2"/>
</dbReference>
<organism evidence="10 11">
    <name type="scientific">Blomia tropicalis</name>
    <name type="common">Mite</name>
    <dbReference type="NCBI Taxonomy" id="40697"/>
    <lineage>
        <taxon>Eukaryota</taxon>
        <taxon>Metazoa</taxon>
        <taxon>Ecdysozoa</taxon>
        <taxon>Arthropoda</taxon>
        <taxon>Chelicerata</taxon>
        <taxon>Arachnida</taxon>
        <taxon>Acari</taxon>
        <taxon>Acariformes</taxon>
        <taxon>Sarcoptiformes</taxon>
        <taxon>Astigmata</taxon>
        <taxon>Glycyphagoidea</taxon>
        <taxon>Echimyopodidae</taxon>
        <taxon>Blomia</taxon>
    </lineage>
</organism>
<evidence type="ECO:0000256" key="1">
    <source>
        <dbReference type="ARBA" id="ARBA00004175"/>
    </source>
</evidence>
<dbReference type="GO" id="GO:0006887">
    <property type="term" value="P:exocytosis"/>
    <property type="evidence" value="ECO:0007669"/>
    <property type="project" value="UniProtKB-KW"/>
</dbReference>
<feature type="repeat" description="ANK" evidence="8">
    <location>
        <begin position="77"/>
        <end position="109"/>
    </location>
</feature>
<reference evidence="10" key="1">
    <citation type="submission" date="2022-12" db="EMBL/GenBank/DDBJ databases">
        <title>Genome assemblies of Blomia tropicalis.</title>
        <authorList>
            <person name="Cui Y."/>
        </authorList>
    </citation>
    <scope>NUCLEOTIDE SEQUENCE</scope>
    <source>
        <tissue evidence="10">Adult mites</tissue>
    </source>
</reference>
<dbReference type="Pfam" id="PF13637">
    <property type="entry name" value="Ank_4"/>
    <property type="match status" value="1"/>
</dbReference>
<evidence type="ECO:0000256" key="4">
    <source>
        <dbReference type="ARBA" id="ARBA00022737"/>
    </source>
</evidence>
<keyword evidence="7" id="KW-1053">Target membrane</keyword>
<evidence type="ECO:0000313" key="11">
    <source>
        <dbReference type="Proteomes" id="UP001142055"/>
    </source>
</evidence>
<dbReference type="GO" id="GO:0044218">
    <property type="term" value="C:other organism cell membrane"/>
    <property type="evidence" value="ECO:0007669"/>
    <property type="project" value="UniProtKB-KW"/>
</dbReference>
<dbReference type="Pfam" id="PF12796">
    <property type="entry name" value="Ank_2"/>
    <property type="match status" value="1"/>
</dbReference>
<keyword evidence="4" id="KW-0677">Repeat</keyword>
<accession>A0A9Q0RT59</accession>
<dbReference type="AlphaFoldDB" id="A0A9Q0RT59"/>
<dbReference type="EMBL" id="JAPWDV010000001">
    <property type="protein sequence ID" value="KAJ6225026.1"/>
    <property type="molecule type" value="Genomic_DNA"/>
</dbReference>
<dbReference type="OMA" id="CYIKPGL"/>
<dbReference type="PANTHER" id="PTHR24188">
    <property type="entry name" value="ANKYRIN REPEAT PROTEIN"/>
    <property type="match status" value="1"/>
</dbReference>
<dbReference type="SUPFAM" id="SSF48403">
    <property type="entry name" value="Ankyrin repeat"/>
    <property type="match status" value="1"/>
</dbReference>
<keyword evidence="3" id="KW-1052">Target cell membrane</keyword>
<dbReference type="Proteomes" id="UP001142055">
    <property type="component" value="Chromosome 1"/>
</dbReference>
<sequence length="199" mass="22569">MDDSITNELNDQFMQKSNLEIDRMSTKGQHGDDMESDNISKEPEEHPILKAAEKGKLDLVKQMIQMEPWSVNVSDVDGYTPLHRASYNNRIEVVKYLIENGANVRAKTMDGWEPIHSAAQWGNVQIVRILMASGGDINARSNGGNTPFHLAVSRPSNRPLIEYMLYSDDVDIEAKNDAVDTAYDICKRNSRLYKLWDLL</sequence>
<keyword evidence="5" id="KW-0528">Neurotoxin</keyword>
<evidence type="ECO:0000256" key="9">
    <source>
        <dbReference type="SAM" id="MobiDB-lite"/>
    </source>
</evidence>
<keyword evidence="7" id="KW-0472">Membrane</keyword>
<evidence type="ECO:0000256" key="7">
    <source>
        <dbReference type="ARBA" id="ARBA00023298"/>
    </source>
</evidence>
<comment type="subcellular location">
    <subcellularLocation>
        <location evidence="1">Target cell membrane</location>
    </subcellularLocation>
</comment>
<evidence type="ECO:0000313" key="10">
    <source>
        <dbReference type="EMBL" id="KAJ6225026.1"/>
    </source>
</evidence>
<keyword evidence="2" id="KW-0268">Exocytosis</keyword>
<dbReference type="SMART" id="SM00248">
    <property type="entry name" value="ANK"/>
    <property type="match status" value="4"/>
</dbReference>
<evidence type="ECO:0000256" key="6">
    <source>
        <dbReference type="ARBA" id="ARBA00023043"/>
    </source>
</evidence>
<dbReference type="PANTHER" id="PTHR24188:SF29">
    <property type="entry name" value="GH09064P"/>
    <property type="match status" value="1"/>
</dbReference>
<protein>
    <submittedName>
        <fullName evidence="10">Uncharacterized protein</fullName>
    </submittedName>
</protein>
<feature type="region of interest" description="Disordered" evidence="9">
    <location>
        <begin position="25"/>
        <end position="45"/>
    </location>
</feature>
<evidence type="ECO:0000256" key="5">
    <source>
        <dbReference type="ARBA" id="ARBA00023028"/>
    </source>
</evidence>
<keyword evidence="11" id="KW-1185">Reference proteome</keyword>
<gene>
    <name evidence="10" type="ORF">RDWZM_003571</name>
</gene>
<comment type="caution">
    <text evidence="10">The sequence shown here is derived from an EMBL/GenBank/DDBJ whole genome shotgun (WGS) entry which is preliminary data.</text>
</comment>
<dbReference type="Gene3D" id="1.25.40.20">
    <property type="entry name" value="Ankyrin repeat-containing domain"/>
    <property type="match status" value="1"/>
</dbReference>
<dbReference type="GO" id="GO:0044231">
    <property type="term" value="C:host cell presynaptic membrane"/>
    <property type="evidence" value="ECO:0007669"/>
    <property type="project" value="UniProtKB-KW"/>
</dbReference>
<dbReference type="InterPro" id="IPR036770">
    <property type="entry name" value="Ankyrin_rpt-contain_sf"/>
</dbReference>
<evidence type="ECO:0000256" key="2">
    <source>
        <dbReference type="ARBA" id="ARBA00022483"/>
    </source>
</evidence>
<keyword evidence="5" id="KW-0638">Presynaptic neurotoxin</keyword>
<dbReference type="PROSITE" id="PS50297">
    <property type="entry name" value="ANK_REP_REGION"/>
    <property type="match status" value="2"/>
</dbReference>
<dbReference type="InterPro" id="IPR002110">
    <property type="entry name" value="Ankyrin_rpt"/>
</dbReference>